<keyword evidence="5 7" id="KW-1133">Transmembrane helix</keyword>
<dbReference type="InterPro" id="IPR035906">
    <property type="entry name" value="MetI-like_sf"/>
</dbReference>
<feature type="transmembrane region" description="Helical" evidence="7">
    <location>
        <begin position="20"/>
        <end position="47"/>
    </location>
</feature>
<reference evidence="8" key="1">
    <citation type="submission" date="2018-05" db="EMBL/GenBank/DDBJ databases">
        <authorList>
            <person name="Lanie J.A."/>
            <person name="Ng W.-L."/>
            <person name="Kazmierczak K.M."/>
            <person name="Andrzejewski T.M."/>
            <person name="Davidsen T.M."/>
            <person name="Wayne K.J."/>
            <person name="Tettelin H."/>
            <person name="Glass J.I."/>
            <person name="Rusch D."/>
            <person name="Podicherti R."/>
            <person name="Tsui H.-C.T."/>
            <person name="Winkler M.E."/>
        </authorList>
    </citation>
    <scope>NUCLEOTIDE SEQUENCE</scope>
</reference>
<keyword evidence="6 7" id="KW-0472">Membrane</keyword>
<comment type="subcellular location">
    <subcellularLocation>
        <location evidence="1">Cell membrane</location>
        <topology evidence="1">Multi-pass membrane protein</topology>
    </subcellularLocation>
</comment>
<dbReference type="PANTHER" id="PTHR43005:SF1">
    <property type="entry name" value="SPERMIDINE_PUTRESCINE TRANSPORT SYSTEM PERMEASE PROTEIN"/>
    <property type="match status" value="1"/>
</dbReference>
<dbReference type="AlphaFoldDB" id="A0A383EQC0"/>
<dbReference type="PANTHER" id="PTHR43005">
    <property type="entry name" value="BLR7065 PROTEIN"/>
    <property type="match status" value="1"/>
</dbReference>
<evidence type="ECO:0000256" key="1">
    <source>
        <dbReference type="ARBA" id="ARBA00004651"/>
    </source>
</evidence>
<evidence type="ECO:0000256" key="6">
    <source>
        <dbReference type="ARBA" id="ARBA00023136"/>
    </source>
</evidence>
<dbReference type="Gene3D" id="1.10.3720.10">
    <property type="entry name" value="MetI-like"/>
    <property type="match status" value="1"/>
</dbReference>
<feature type="non-terminal residue" evidence="8">
    <location>
        <position position="75"/>
    </location>
</feature>
<evidence type="ECO:0000313" key="8">
    <source>
        <dbReference type="EMBL" id="SVE59086.1"/>
    </source>
</evidence>
<protein>
    <recommendedName>
        <fullName evidence="9">ABC transmembrane type-1 domain-containing protein</fullName>
    </recommendedName>
</protein>
<organism evidence="8">
    <name type="scientific">marine metagenome</name>
    <dbReference type="NCBI Taxonomy" id="408172"/>
    <lineage>
        <taxon>unclassified sequences</taxon>
        <taxon>metagenomes</taxon>
        <taxon>ecological metagenomes</taxon>
    </lineage>
</organism>
<dbReference type="EMBL" id="UINC01227970">
    <property type="protein sequence ID" value="SVE59086.1"/>
    <property type="molecule type" value="Genomic_DNA"/>
</dbReference>
<name>A0A383EQC0_9ZZZZ</name>
<keyword evidence="3" id="KW-1003">Cell membrane</keyword>
<sequence length="75" mass="8843">MTIDFNPNTKLHWRRIRRSLSVWIFIGPAAFLVTLFFFIPVVILIWISLTNLSSQNFGNPEFIGLANYVRLFKDR</sequence>
<keyword evidence="2" id="KW-0813">Transport</keyword>
<keyword evidence="4 7" id="KW-0812">Transmembrane</keyword>
<evidence type="ECO:0000256" key="2">
    <source>
        <dbReference type="ARBA" id="ARBA00022448"/>
    </source>
</evidence>
<evidence type="ECO:0000256" key="7">
    <source>
        <dbReference type="SAM" id="Phobius"/>
    </source>
</evidence>
<evidence type="ECO:0008006" key="9">
    <source>
        <dbReference type="Google" id="ProtNLM"/>
    </source>
</evidence>
<accession>A0A383EQC0</accession>
<dbReference type="GO" id="GO:0005886">
    <property type="term" value="C:plasma membrane"/>
    <property type="evidence" value="ECO:0007669"/>
    <property type="project" value="UniProtKB-SubCell"/>
</dbReference>
<evidence type="ECO:0000256" key="5">
    <source>
        <dbReference type="ARBA" id="ARBA00022989"/>
    </source>
</evidence>
<dbReference type="SUPFAM" id="SSF161098">
    <property type="entry name" value="MetI-like"/>
    <property type="match status" value="1"/>
</dbReference>
<gene>
    <name evidence="8" type="ORF">METZ01_LOCUS511940</name>
</gene>
<evidence type="ECO:0000256" key="4">
    <source>
        <dbReference type="ARBA" id="ARBA00022692"/>
    </source>
</evidence>
<proteinExistence type="predicted"/>
<evidence type="ECO:0000256" key="3">
    <source>
        <dbReference type="ARBA" id="ARBA00022475"/>
    </source>
</evidence>